<protein>
    <recommendedName>
        <fullName evidence="3">Sulfotransferase family protein</fullName>
    </recommendedName>
</protein>
<name>A0A3N4V2Q0_9RHOB</name>
<dbReference type="OrthoDB" id="7705857at2"/>
<proteinExistence type="predicted"/>
<dbReference type="AlphaFoldDB" id="A0A3N4V2Q0"/>
<sequence>MARRIIIHAGFHKTGTKTLQETLSINTALLLPHVEIYLQGGALISSLAQAVLSFSGNRCKDTKAVVSEQAELFFSLMDLTDPRPIFVSSESLSGHFPGSAGVAKYGPAPIAIDLIRDAWTKVTGDQNSFEVYYSTRRSGWLASCHWQRLKTNRNMLSLSEYCEKYAQAADHGAIIDTIKTRLGAQFVHTQALEDMPHPVDPVLEILNLGHLKSQLDIPPNANTSLGETARADLLALNRQKIWGQDYKKARAAILRQKP</sequence>
<dbReference type="Proteomes" id="UP000269689">
    <property type="component" value="Unassembled WGS sequence"/>
</dbReference>
<dbReference type="EMBL" id="RKQK01000002">
    <property type="protein sequence ID" value="RPE67214.1"/>
    <property type="molecule type" value="Genomic_DNA"/>
</dbReference>
<dbReference type="RefSeq" id="WP_123792686.1">
    <property type="nucleotide sequence ID" value="NZ_RKQK01000002.1"/>
</dbReference>
<evidence type="ECO:0008006" key="3">
    <source>
        <dbReference type="Google" id="ProtNLM"/>
    </source>
</evidence>
<reference evidence="1 2" key="1">
    <citation type="submission" date="2018-11" db="EMBL/GenBank/DDBJ databases">
        <title>Genomic Encyclopedia of Type Strains, Phase IV (KMG-IV): sequencing the most valuable type-strain genomes for metagenomic binning, comparative biology and taxonomic classification.</title>
        <authorList>
            <person name="Goeker M."/>
        </authorList>
    </citation>
    <scope>NUCLEOTIDE SEQUENCE [LARGE SCALE GENOMIC DNA]</scope>
    <source>
        <strain evidence="1 2">DSM 104731</strain>
    </source>
</reference>
<keyword evidence="2" id="KW-1185">Reference proteome</keyword>
<comment type="caution">
    <text evidence="1">The sequence shown here is derived from an EMBL/GenBank/DDBJ whole genome shotgun (WGS) entry which is preliminary data.</text>
</comment>
<gene>
    <name evidence="1" type="ORF">EDD53_1619</name>
</gene>
<organism evidence="1 2">
    <name type="scientific">Pacificibacter maritimus</name>
    <dbReference type="NCBI Taxonomy" id="762213"/>
    <lineage>
        <taxon>Bacteria</taxon>
        <taxon>Pseudomonadati</taxon>
        <taxon>Pseudomonadota</taxon>
        <taxon>Alphaproteobacteria</taxon>
        <taxon>Rhodobacterales</taxon>
        <taxon>Roseobacteraceae</taxon>
        <taxon>Pacificibacter</taxon>
    </lineage>
</organism>
<evidence type="ECO:0000313" key="2">
    <source>
        <dbReference type="Proteomes" id="UP000269689"/>
    </source>
</evidence>
<evidence type="ECO:0000313" key="1">
    <source>
        <dbReference type="EMBL" id="RPE67214.1"/>
    </source>
</evidence>
<accession>A0A3N4V2Q0</accession>